<name>A0A9Q1D8E6_CONCO</name>
<proteinExistence type="inferred from homology"/>
<sequence length="467" mass="50777">MQSIKMEPCSDSPCNGEGILVLAGASQRPDMEAISQKLSNAAFNGKNSSSRRKREFIPDRNKDELYWARRRKNNEAAKRSREKRRINDMVLENKMIALGEENASLREELLSLKLRFGLVGSSAYAQEEQTISGTSAAFYQDLASTSAKHASLFGEPDPARSGRSCISVIKHSPQGTLSDSSERTAITQGNMPRPREVIKQELIEAACYPRESRAGSSPCELYPNCIANPFSGNSSEPSPPLPVTRSSSNSPRALDGDEGATSKSSDREDEQRVPKGPIPSPMDPKSVITSAAKVPDVSSSALPHKLRIKAKPVQIKMEAIDPDYDAQGNPAPRVDATVKGCCQAAQCVESELMHSTLNPLSLQVADLQDWTHLPEHWHAGRLGVSRSGYKNRLCPSPAGHLADKCVVDLKESALTESENVYLKRGISEHSAEVASLKRLVTSQQVSAVELGRSTSEHALLSKGCYAE</sequence>
<dbReference type="InterPro" id="IPR047106">
    <property type="entry name" value="NFIL3-like_bZIP"/>
</dbReference>
<protein>
    <recommendedName>
        <fullName evidence="7">BZIP domain-containing protein</fullName>
    </recommendedName>
</protein>
<evidence type="ECO:0000256" key="1">
    <source>
        <dbReference type="ARBA" id="ARBA00006079"/>
    </source>
</evidence>
<feature type="compositionally biased region" description="Basic and acidic residues" evidence="6">
    <location>
        <begin position="264"/>
        <end position="273"/>
    </location>
</feature>
<dbReference type="InterPro" id="IPR010533">
    <property type="entry name" value="Vert_IL3-reg_TF"/>
</dbReference>
<dbReference type="InterPro" id="IPR047229">
    <property type="entry name" value="NFIL3-like"/>
</dbReference>
<dbReference type="Pfam" id="PF07716">
    <property type="entry name" value="bZIP_2"/>
    <property type="match status" value="1"/>
</dbReference>
<evidence type="ECO:0000256" key="4">
    <source>
        <dbReference type="ARBA" id="ARBA00023163"/>
    </source>
</evidence>
<dbReference type="SUPFAM" id="SSF57959">
    <property type="entry name" value="Leucine zipper domain"/>
    <property type="match status" value="1"/>
</dbReference>
<keyword evidence="9" id="KW-1185">Reference proteome</keyword>
<dbReference type="GO" id="GO:0003700">
    <property type="term" value="F:DNA-binding transcription factor activity"/>
    <property type="evidence" value="ECO:0007669"/>
    <property type="project" value="InterPro"/>
</dbReference>
<keyword evidence="4" id="KW-0804">Transcription</keyword>
<dbReference type="AlphaFoldDB" id="A0A9Q1D8E6"/>
<feature type="region of interest" description="Disordered" evidence="6">
    <location>
        <begin position="233"/>
        <end position="286"/>
    </location>
</feature>
<dbReference type="PROSITE" id="PS00036">
    <property type="entry name" value="BZIP_BASIC"/>
    <property type="match status" value="1"/>
</dbReference>
<dbReference type="CDD" id="cd14694">
    <property type="entry name" value="bZIP_NFIL3"/>
    <property type="match status" value="1"/>
</dbReference>
<comment type="similarity">
    <text evidence="1">Belongs to the bZIP family. NFIL3 subfamily.</text>
</comment>
<accession>A0A9Q1D8E6</accession>
<comment type="caution">
    <text evidence="8">The sequence shown here is derived from an EMBL/GenBank/DDBJ whole genome shotgun (WGS) entry which is preliminary data.</text>
</comment>
<dbReference type="Gene3D" id="1.20.5.170">
    <property type="match status" value="1"/>
</dbReference>
<keyword evidence="3" id="KW-0238">DNA-binding</keyword>
<organism evidence="8 9">
    <name type="scientific">Conger conger</name>
    <name type="common">Conger eel</name>
    <name type="synonym">Muraena conger</name>
    <dbReference type="NCBI Taxonomy" id="82655"/>
    <lineage>
        <taxon>Eukaryota</taxon>
        <taxon>Metazoa</taxon>
        <taxon>Chordata</taxon>
        <taxon>Craniata</taxon>
        <taxon>Vertebrata</taxon>
        <taxon>Euteleostomi</taxon>
        <taxon>Actinopterygii</taxon>
        <taxon>Neopterygii</taxon>
        <taxon>Teleostei</taxon>
        <taxon>Anguilliformes</taxon>
        <taxon>Congridae</taxon>
        <taxon>Conger</taxon>
    </lineage>
</organism>
<dbReference type="InterPro" id="IPR004827">
    <property type="entry name" value="bZIP"/>
</dbReference>
<evidence type="ECO:0000256" key="5">
    <source>
        <dbReference type="ARBA" id="ARBA00023242"/>
    </source>
</evidence>
<dbReference type="GO" id="GO:0006351">
    <property type="term" value="P:DNA-templated transcription"/>
    <property type="evidence" value="ECO:0007669"/>
    <property type="project" value="InterPro"/>
</dbReference>
<dbReference type="GO" id="GO:0003677">
    <property type="term" value="F:DNA binding"/>
    <property type="evidence" value="ECO:0007669"/>
    <property type="project" value="UniProtKB-KW"/>
</dbReference>
<evidence type="ECO:0000256" key="3">
    <source>
        <dbReference type="ARBA" id="ARBA00023125"/>
    </source>
</evidence>
<keyword evidence="5" id="KW-0539">Nucleus</keyword>
<keyword evidence="2" id="KW-0805">Transcription regulation</keyword>
<dbReference type="OrthoDB" id="6151507at2759"/>
<evidence type="ECO:0000256" key="2">
    <source>
        <dbReference type="ARBA" id="ARBA00023015"/>
    </source>
</evidence>
<dbReference type="SMART" id="SM00338">
    <property type="entry name" value="BRLZ"/>
    <property type="match status" value="1"/>
</dbReference>
<dbReference type="GO" id="GO:0005634">
    <property type="term" value="C:nucleus"/>
    <property type="evidence" value="ECO:0007669"/>
    <property type="project" value="InterPro"/>
</dbReference>
<dbReference type="PROSITE" id="PS50217">
    <property type="entry name" value="BZIP"/>
    <property type="match status" value="1"/>
</dbReference>
<dbReference type="FunFam" id="1.20.5.170:FF:000025">
    <property type="entry name" value="nuclear factor interleukin-3-regulated protein-like"/>
    <property type="match status" value="1"/>
</dbReference>
<dbReference type="PANTHER" id="PTHR15284">
    <property type="entry name" value="NUCLEAR FACTOR INTERLEUKIN-3-REGULATED PROTEIN"/>
    <property type="match status" value="1"/>
</dbReference>
<evidence type="ECO:0000256" key="6">
    <source>
        <dbReference type="SAM" id="MobiDB-lite"/>
    </source>
</evidence>
<dbReference type="Pfam" id="PF06529">
    <property type="entry name" value="Vert_IL3-reg_TF"/>
    <property type="match status" value="1"/>
</dbReference>
<dbReference type="InterPro" id="IPR046347">
    <property type="entry name" value="bZIP_sf"/>
</dbReference>
<dbReference type="GO" id="GO:0007623">
    <property type="term" value="P:circadian rhythm"/>
    <property type="evidence" value="ECO:0007669"/>
    <property type="project" value="InterPro"/>
</dbReference>
<dbReference type="Proteomes" id="UP001152803">
    <property type="component" value="Unassembled WGS sequence"/>
</dbReference>
<dbReference type="EMBL" id="JAFJMO010000011">
    <property type="protein sequence ID" value="KAJ8262757.1"/>
    <property type="molecule type" value="Genomic_DNA"/>
</dbReference>
<dbReference type="PANTHER" id="PTHR15284:SF1">
    <property type="entry name" value="NUCLEAR FACTOR INTERLEUKIN-3-REGULATED PROTEIN"/>
    <property type="match status" value="1"/>
</dbReference>
<gene>
    <name evidence="8" type="ORF">COCON_G00152140</name>
</gene>
<evidence type="ECO:0000313" key="8">
    <source>
        <dbReference type="EMBL" id="KAJ8262757.1"/>
    </source>
</evidence>
<evidence type="ECO:0000313" key="9">
    <source>
        <dbReference type="Proteomes" id="UP001152803"/>
    </source>
</evidence>
<evidence type="ECO:0000259" key="7">
    <source>
        <dbReference type="PROSITE" id="PS50217"/>
    </source>
</evidence>
<reference evidence="8" key="1">
    <citation type="journal article" date="2023" name="Science">
        <title>Genome structures resolve the early diversification of teleost fishes.</title>
        <authorList>
            <person name="Parey E."/>
            <person name="Louis A."/>
            <person name="Montfort J."/>
            <person name="Bouchez O."/>
            <person name="Roques C."/>
            <person name="Iampietro C."/>
            <person name="Lluch J."/>
            <person name="Castinel A."/>
            <person name="Donnadieu C."/>
            <person name="Desvignes T."/>
            <person name="Floi Bucao C."/>
            <person name="Jouanno E."/>
            <person name="Wen M."/>
            <person name="Mejri S."/>
            <person name="Dirks R."/>
            <person name="Jansen H."/>
            <person name="Henkel C."/>
            <person name="Chen W.J."/>
            <person name="Zahm M."/>
            <person name="Cabau C."/>
            <person name="Klopp C."/>
            <person name="Thompson A.W."/>
            <person name="Robinson-Rechavi M."/>
            <person name="Braasch I."/>
            <person name="Lecointre G."/>
            <person name="Bobe J."/>
            <person name="Postlethwait J.H."/>
            <person name="Berthelot C."/>
            <person name="Roest Crollius H."/>
            <person name="Guiguen Y."/>
        </authorList>
    </citation>
    <scope>NUCLEOTIDE SEQUENCE</scope>
    <source>
        <strain evidence="8">Concon-B</strain>
    </source>
</reference>
<feature type="domain" description="BZIP" evidence="7">
    <location>
        <begin position="63"/>
        <end position="113"/>
    </location>
</feature>